<dbReference type="Pfam" id="PF06325">
    <property type="entry name" value="PrmA"/>
    <property type="match status" value="1"/>
</dbReference>
<dbReference type="Proteomes" id="UP000002729">
    <property type="component" value="Unassembled WGS sequence"/>
</dbReference>
<feature type="region of interest" description="Disordered" evidence="1">
    <location>
        <begin position="209"/>
        <end position="252"/>
    </location>
</feature>
<evidence type="ECO:0000313" key="3">
    <source>
        <dbReference type="Proteomes" id="UP000002729"/>
    </source>
</evidence>
<protein>
    <recommendedName>
        <fullName evidence="4">Methyltransferase small domain-containing protein</fullName>
    </recommendedName>
</protein>
<dbReference type="SUPFAM" id="SSF53335">
    <property type="entry name" value="S-adenosyl-L-methionine-dependent methyltransferases"/>
    <property type="match status" value="1"/>
</dbReference>
<accession>F0YIH8</accession>
<dbReference type="OrthoDB" id="7848332at2759"/>
<dbReference type="InterPro" id="IPR029063">
    <property type="entry name" value="SAM-dependent_MTases_sf"/>
</dbReference>
<dbReference type="KEGG" id="aaf:AURANDRAFT_31452"/>
<dbReference type="PANTHER" id="PTHR23290:SF0">
    <property type="entry name" value="RRNA N6-ADENOSINE-METHYLTRANSFERASE METTL5"/>
    <property type="match status" value="1"/>
</dbReference>
<dbReference type="eggNOG" id="KOG3420">
    <property type="taxonomic scope" value="Eukaryota"/>
</dbReference>
<gene>
    <name evidence="2" type="ORF">AURANDRAFT_31452</name>
</gene>
<organism evidence="3">
    <name type="scientific">Aureococcus anophagefferens</name>
    <name type="common">Harmful bloom alga</name>
    <dbReference type="NCBI Taxonomy" id="44056"/>
    <lineage>
        <taxon>Eukaryota</taxon>
        <taxon>Sar</taxon>
        <taxon>Stramenopiles</taxon>
        <taxon>Ochrophyta</taxon>
        <taxon>Pelagophyceae</taxon>
        <taxon>Pelagomonadales</taxon>
        <taxon>Pelagomonadaceae</taxon>
        <taxon>Aureococcus</taxon>
    </lineage>
</organism>
<feature type="compositionally biased region" description="Pro residues" evidence="1">
    <location>
        <begin position="214"/>
        <end position="224"/>
    </location>
</feature>
<reference evidence="2 3" key="1">
    <citation type="journal article" date="2011" name="Proc. Natl. Acad. Sci. U.S.A.">
        <title>Niche of harmful alga Aureococcus anophagefferens revealed through ecogenomics.</title>
        <authorList>
            <person name="Gobler C.J."/>
            <person name="Berry D.L."/>
            <person name="Dyhrman S.T."/>
            <person name="Wilhelm S.W."/>
            <person name="Salamov A."/>
            <person name="Lobanov A.V."/>
            <person name="Zhang Y."/>
            <person name="Collier J.L."/>
            <person name="Wurch L.L."/>
            <person name="Kustka A.B."/>
            <person name="Dill B.D."/>
            <person name="Shah M."/>
            <person name="VerBerkmoes N.C."/>
            <person name="Kuo A."/>
            <person name="Terry A."/>
            <person name="Pangilinan J."/>
            <person name="Lindquist E.A."/>
            <person name="Lucas S."/>
            <person name="Paulsen I.T."/>
            <person name="Hattenrath-Lehmann T.K."/>
            <person name="Talmage S.C."/>
            <person name="Walker E.A."/>
            <person name="Koch F."/>
            <person name="Burson A.M."/>
            <person name="Marcoval M.A."/>
            <person name="Tang Y.Z."/>
            <person name="Lecleir G.R."/>
            <person name="Coyne K.J."/>
            <person name="Berg G.M."/>
            <person name="Bertrand E.M."/>
            <person name="Saito M.A."/>
            <person name="Gladyshev V.N."/>
            <person name="Grigoriev I.V."/>
        </authorList>
    </citation>
    <scope>NUCLEOTIDE SEQUENCE [LARGE SCALE GENOMIC DNA]</scope>
    <source>
        <strain evidence="3">CCMP 1984</strain>
    </source>
</reference>
<proteinExistence type="predicted"/>
<dbReference type="GeneID" id="20221012"/>
<sequence length="252" mass="26684">MKDWELEAALAALDPFAPETANYELEQYSTSAHLAAQIVLCAARSFGDVEGQVVLDLGCGTGILSCACALAGAARVVGVDVDDTALAAAAENLERCSCEADVDLVRGDVDAAPPLRLAAVPDICVMNPPFGTRNVGVDARFVRFALGRVSSAVYSLHKSSTRAYFVDRAPEWGASAQIVAELKFDLPKTYKFHRDESRDVRVDLIRFAVGGDALPPPPPPPPPGRGKGGKGKGGARGRGRAKGDQRGRGRRR</sequence>
<dbReference type="EMBL" id="GL833144">
    <property type="protein sequence ID" value="EGB05066.1"/>
    <property type="molecule type" value="Genomic_DNA"/>
</dbReference>
<dbReference type="InterPro" id="IPR051720">
    <property type="entry name" value="rRNA_MeTrfase/Polyamine_Synth"/>
</dbReference>
<dbReference type="GO" id="GO:0008988">
    <property type="term" value="F:rRNA (adenine-N6-)-methyltransferase activity"/>
    <property type="evidence" value="ECO:0007669"/>
    <property type="project" value="TreeGrafter"/>
</dbReference>
<dbReference type="Gene3D" id="3.40.50.150">
    <property type="entry name" value="Vaccinia Virus protein VP39"/>
    <property type="match status" value="1"/>
</dbReference>
<feature type="compositionally biased region" description="Basic and acidic residues" evidence="1">
    <location>
        <begin position="241"/>
        <end position="252"/>
    </location>
</feature>
<dbReference type="InParanoid" id="F0YIH8"/>
<name>F0YIH8_AURAN</name>
<dbReference type="CDD" id="cd02440">
    <property type="entry name" value="AdoMet_MTases"/>
    <property type="match status" value="1"/>
</dbReference>
<evidence type="ECO:0000313" key="2">
    <source>
        <dbReference type="EMBL" id="EGB05066.1"/>
    </source>
</evidence>
<feature type="compositionally biased region" description="Basic residues" evidence="1">
    <location>
        <begin position="227"/>
        <end position="240"/>
    </location>
</feature>
<dbReference type="OMA" id="DVVYSIH"/>
<dbReference type="PANTHER" id="PTHR23290">
    <property type="entry name" value="RRNA N6-ADENOSINE-METHYLTRANSFERASE METTL5"/>
    <property type="match status" value="1"/>
</dbReference>
<keyword evidence="3" id="KW-1185">Reference proteome</keyword>
<evidence type="ECO:0008006" key="4">
    <source>
        <dbReference type="Google" id="ProtNLM"/>
    </source>
</evidence>
<dbReference type="AlphaFoldDB" id="F0YIH8"/>
<dbReference type="RefSeq" id="XP_009040195.1">
    <property type="nucleotide sequence ID" value="XM_009041947.1"/>
</dbReference>
<evidence type="ECO:0000256" key="1">
    <source>
        <dbReference type="SAM" id="MobiDB-lite"/>
    </source>
</evidence>